<accession>A0ABD2YSS0</accession>
<dbReference type="EMBL" id="JBJUIK010000012">
    <property type="protein sequence ID" value="KAL3509160.1"/>
    <property type="molecule type" value="Genomic_DNA"/>
</dbReference>
<organism evidence="2 3">
    <name type="scientific">Cinchona calisaya</name>
    <dbReference type="NCBI Taxonomy" id="153742"/>
    <lineage>
        <taxon>Eukaryota</taxon>
        <taxon>Viridiplantae</taxon>
        <taxon>Streptophyta</taxon>
        <taxon>Embryophyta</taxon>
        <taxon>Tracheophyta</taxon>
        <taxon>Spermatophyta</taxon>
        <taxon>Magnoliopsida</taxon>
        <taxon>eudicotyledons</taxon>
        <taxon>Gunneridae</taxon>
        <taxon>Pentapetalae</taxon>
        <taxon>asterids</taxon>
        <taxon>lamiids</taxon>
        <taxon>Gentianales</taxon>
        <taxon>Rubiaceae</taxon>
        <taxon>Cinchonoideae</taxon>
        <taxon>Cinchoneae</taxon>
        <taxon>Cinchona</taxon>
    </lineage>
</organism>
<evidence type="ECO:0000313" key="2">
    <source>
        <dbReference type="EMBL" id="KAL3509160.1"/>
    </source>
</evidence>
<feature type="domain" description="GAG-pre-integrase" evidence="1">
    <location>
        <begin position="4"/>
        <end position="57"/>
    </location>
</feature>
<dbReference type="InterPro" id="IPR025724">
    <property type="entry name" value="GAG-pre-integrase_dom"/>
</dbReference>
<dbReference type="InterPro" id="IPR012337">
    <property type="entry name" value="RNaseH-like_sf"/>
</dbReference>
<dbReference type="AlphaFoldDB" id="A0ABD2YSS0"/>
<dbReference type="InterPro" id="IPR036397">
    <property type="entry name" value="RNaseH_sf"/>
</dbReference>
<dbReference type="PANTHER" id="PTHR42648:SF20">
    <property type="entry name" value="RNA-DIRECTED DNA POLYMERASE"/>
    <property type="match status" value="1"/>
</dbReference>
<dbReference type="SUPFAM" id="SSF53098">
    <property type="entry name" value="Ribonuclease H-like"/>
    <property type="match status" value="1"/>
</dbReference>
<evidence type="ECO:0000313" key="3">
    <source>
        <dbReference type="Proteomes" id="UP001630127"/>
    </source>
</evidence>
<proteinExistence type="predicted"/>
<dbReference type="PANTHER" id="PTHR42648">
    <property type="entry name" value="TRANSPOSASE, PUTATIVE-RELATED"/>
    <property type="match status" value="1"/>
</dbReference>
<dbReference type="InterPro" id="IPR039537">
    <property type="entry name" value="Retrotran_Ty1/copia-like"/>
</dbReference>
<dbReference type="Proteomes" id="UP001630127">
    <property type="component" value="Unassembled WGS sequence"/>
</dbReference>
<evidence type="ECO:0000259" key="1">
    <source>
        <dbReference type="Pfam" id="PF13976"/>
    </source>
</evidence>
<reference evidence="2 3" key="1">
    <citation type="submission" date="2024-11" db="EMBL/GenBank/DDBJ databases">
        <title>A near-complete genome assembly of Cinchona calisaya.</title>
        <authorList>
            <person name="Lian D.C."/>
            <person name="Zhao X.W."/>
            <person name="Wei L."/>
        </authorList>
    </citation>
    <scope>NUCLEOTIDE SEQUENCE [LARGE SCALE GENOMIC DNA]</scope>
    <source>
        <tissue evidence="2">Nenye</tissue>
    </source>
</reference>
<keyword evidence="3" id="KW-1185">Reference proteome</keyword>
<sequence>MNKNATFTYIIDSIDMWHARLGHVNVDSIRSMKNLNLIPNLTNLKFTKCKICVETKHHKKPFKSIEKTSSLSELNLGDFKNNMSRGGKKYYITFIDDYSRYTKLYLLSQKDEVEKMFITFKNEVENQLEKKN</sequence>
<dbReference type="Gene3D" id="3.30.420.10">
    <property type="entry name" value="Ribonuclease H-like superfamily/Ribonuclease H"/>
    <property type="match status" value="1"/>
</dbReference>
<name>A0ABD2YSS0_9GENT</name>
<gene>
    <name evidence="2" type="ORF">ACH5RR_028561</name>
</gene>
<comment type="caution">
    <text evidence="2">The sequence shown here is derived from an EMBL/GenBank/DDBJ whole genome shotgun (WGS) entry which is preliminary data.</text>
</comment>
<protein>
    <recommendedName>
        <fullName evidence="1">GAG-pre-integrase domain-containing protein</fullName>
    </recommendedName>
</protein>
<dbReference type="Pfam" id="PF13976">
    <property type="entry name" value="gag_pre-integrs"/>
    <property type="match status" value="1"/>
</dbReference>